<dbReference type="RefSeq" id="XP_043003975.1">
    <property type="nucleotide sequence ID" value="XM_043158624.1"/>
</dbReference>
<dbReference type="Proteomes" id="UP001049176">
    <property type="component" value="Chromosome 9"/>
</dbReference>
<evidence type="ECO:0000313" key="3">
    <source>
        <dbReference type="Proteomes" id="UP001049176"/>
    </source>
</evidence>
<gene>
    <name evidence="2" type="ORF">E1B28_013465</name>
</gene>
<proteinExistence type="predicted"/>
<evidence type="ECO:0000256" key="1">
    <source>
        <dbReference type="SAM" id="MobiDB-lite"/>
    </source>
</evidence>
<protein>
    <submittedName>
        <fullName evidence="2">Uncharacterized protein</fullName>
    </submittedName>
</protein>
<dbReference type="GeneID" id="66082540"/>
<accession>A0A9P7RPV7</accession>
<dbReference type="AlphaFoldDB" id="A0A9P7RPV7"/>
<evidence type="ECO:0000313" key="2">
    <source>
        <dbReference type="EMBL" id="KAG7087504.1"/>
    </source>
</evidence>
<name>A0A9P7RPV7_9AGAR</name>
<sequence length="175" mass="18493">MSVYSHHSLSPVDRCSGVTLIGSTSHSPQSIPQTYTFTEHNPSSGTTVIKTTVEEANGWVVTMTVKIQRIHPDSPSFPLAGYHGAWTADTDMQFGISMDTDGIESNPVDGDIVSLSSAMSSVSTTDMDTPAPSPPPEIPSSAVHSTYLHCYPGSNLGNCTFGINSNCLPGAFQLS</sequence>
<comment type="caution">
    <text evidence="2">The sequence shown here is derived from an EMBL/GenBank/DDBJ whole genome shotgun (WGS) entry which is preliminary data.</text>
</comment>
<organism evidence="2 3">
    <name type="scientific">Marasmius oreades</name>
    <name type="common">fairy-ring Marasmius</name>
    <dbReference type="NCBI Taxonomy" id="181124"/>
    <lineage>
        <taxon>Eukaryota</taxon>
        <taxon>Fungi</taxon>
        <taxon>Dikarya</taxon>
        <taxon>Basidiomycota</taxon>
        <taxon>Agaricomycotina</taxon>
        <taxon>Agaricomycetes</taxon>
        <taxon>Agaricomycetidae</taxon>
        <taxon>Agaricales</taxon>
        <taxon>Marasmiineae</taxon>
        <taxon>Marasmiaceae</taxon>
        <taxon>Marasmius</taxon>
    </lineage>
</organism>
<reference evidence="2" key="1">
    <citation type="journal article" date="2021" name="Genome Biol. Evol.">
        <title>The assembled and annotated genome of the fairy-ring fungus Marasmius oreades.</title>
        <authorList>
            <person name="Hiltunen M."/>
            <person name="Ament-Velasquez S.L."/>
            <person name="Johannesson H."/>
        </authorList>
    </citation>
    <scope>NUCLEOTIDE SEQUENCE</scope>
    <source>
        <strain evidence="2">03SP1</strain>
    </source>
</reference>
<dbReference type="KEGG" id="more:E1B28_013465"/>
<feature type="compositionally biased region" description="Low complexity" evidence="1">
    <location>
        <begin position="120"/>
        <end position="130"/>
    </location>
</feature>
<feature type="region of interest" description="Disordered" evidence="1">
    <location>
        <begin position="120"/>
        <end position="139"/>
    </location>
</feature>
<keyword evidence="3" id="KW-1185">Reference proteome</keyword>
<dbReference type="EMBL" id="CM032189">
    <property type="protein sequence ID" value="KAG7087504.1"/>
    <property type="molecule type" value="Genomic_DNA"/>
</dbReference>